<dbReference type="NCBIfam" id="TIGR00685">
    <property type="entry name" value="T6PP"/>
    <property type="match status" value="1"/>
</dbReference>
<dbReference type="Proteomes" id="UP000032141">
    <property type="component" value="Chromosome C5"/>
</dbReference>
<dbReference type="Gramene" id="Bo5g007490.1">
    <property type="protein sequence ID" value="Bo5g007490.1"/>
    <property type="gene ID" value="Bo5g007490"/>
</dbReference>
<dbReference type="PANTHER" id="PTHR10788">
    <property type="entry name" value="TREHALOSE-6-PHOSPHATE SYNTHASE"/>
    <property type="match status" value="1"/>
</dbReference>
<sequence length="880" mass="100136">MISRSYTNLLDLASGNFPVMGRERSRRLLPRVMTVPGNVSEFDDDDQASSDNPSSVSSDRMIIVANRLPLKAERLNGTWSFAWDQDSLYLQLKDGFPEDMEVLYVGSLSVDVVGSHEQEHVAQILLEKFKCVPAFFPPDLQSKFYHGFCKRQLWPLFHYMLPFSPANGGRFDRSMWEAYVAANKLFFQKVVEVINPDDDFVWIHDYHLMVLPTFLRRRFNRIRMGFFLHSPFPSSEDGVLPPQPFPFLRGLPTFLRRRFNRIRMGFFLHSPFPSSEVYRSLPVREEILKALLNSDLIGFHTFDYARHFLTCCSRMLGLEYQSKRGYIGLEYHGRTVGIKIMPVGIDMGRIQSVMRDSEEEGKVMELERRYQGKTVLLGIDDMDIFKGINLKLLAMEQMLKQHSTWRGKAVLVQIVNPARGKGIDIEKTRGEIEETCRRINEEFGYHQPVVYIDTPISITEINAYYHIAECVVVTAVRDGMNLTPYEYIVCRQGAKKSVLVASEFIGCSPSLSGAIRVNPWNVEATGEALNEALSMSDGEKRLRHEKHYRYVSTHDVAFWSRSFLQDLERICVDHFKKRCWGMGISFGFRVVALDPNFRKLSIPLIVSDYKRAKSRGILLDYDGTLMPQNSINKAPSQEVMNFLAALCEDKKNSVFIVSGRGRESLGEWFSPCRNIGIAAEHGYFLKWPGSEEWETCGQGTDFGWMQIVEPVMKQYTESTDGSSIEVKDSALVWQYRDADPGFGSLQAKEMLEHLESVLANEPVAVKSGHYIVEVKPQGVSKGYVSEKIFSSMAEEGKPVDFVLCIGDDRSDEDMFEAIGNAMSKNLLCGDALVFACTVGQKPSKAKYYLDDTMEVRSMLESLAEASEASNFSMRELDDAL</sequence>
<dbReference type="FunFam" id="3.40.50.1000:FF:000054">
    <property type="entry name" value="alpha,alpha-trehalose-phosphate synthase [UDP-forming] 6"/>
    <property type="match status" value="1"/>
</dbReference>
<dbReference type="FunFam" id="3.40.50.2000:FF:000010">
    <property type="entry name" value="Alpha,alpha-trehalose-phosphate synthase"/>
    <property type="match status" value="1"/>
</dbReference>
<dbReference type="InterPro" id="IPR003337">
    <property type="entry name" value="Trehalose_PPase"/>
</dbReference>
<dbReference type="CDD" id="cd03788">
    <property type="entry name" value="GT20_TPS"/>
    <property type="match status" value="1"/>
</dbReference>
<evidence type="ECO:0000313" key="5">
    <source>
        <dbReference type="EnsemblPlants" id="Bo5g007490.1"/>
    </source>
</evidence>
<dbReference type="CDD" id="cd01627">
    <property type="entry name" value="HAD_TPP"/>
    <property type="match status" value="1"/>
</dbReference>
<dbReference type="AlphaFoldDB" id="A0A0D3C831"/>
<dbReference type="GO" id="GO:0004805">
    <property type="term" value="F:trehalose-phosphatase activity"/>
    <property type="evidence" value="ECO:0007669"/>
    <property type="project" value="TreeGrafter"/>
</dbReference>
<dbReference type="GO" id="GO:0005829">
    <property type="term" value="C:cytosol"/>
    <property type="evidence" value="ECO:0007669"/>
    <property type="project" value="TreeGrafter"/>
</dbReference>
<dbReference type="GO" id="GO:0005992">
    <property type="term" value="P:trehalose biosynthetic process"/>
    <property type="evidence" value="ECO:0007669"/>
    <property type="project" value="InterPro"/>
</dbReference>
<reference evidence="5" key="2">
    <citation type="submission" date="2015-03" db="UniProtKB">
        <authorList>
            <consortium name="EnsemblPlants"/>
        </authorList>
    </citation>
    <scope>IDENTIFICATION</scope>
</reference>
<proteinExistence type="inferred from homology"/>
<keyword evidence="3" id="KW-0328">Glycosyltransferase</keyword>
<reference evidence="5 6" key="1">
    <citation type="journal article" date="2014" name="Genome Biol.">
        <title>Transcriptome and methylome profiling reveals relics of genome dominance in the mesopolyploid Brassica oleracea.</title>
        <authorList>
            <person name="Parkin I.A."/>
            <person name="Koh C."/>
            <person name="Tang H."/>
            <person name="Robinson S.J."/>
            <person name="Kagale S."/>
            <person name="Clarke W.E."/>
            <person name="Town C.D."/>
            <person name="Nixon J."/>
            <person name="Krishnakumar V."/>
            <person name="Bidwell S.L."/>
            <person name="Denoeud F."/>
            <person name="Belcram H."/>
            <person name="Links M.G."/>
            <person name="Just J."/>
            <person name="Clarke C."/>
            <person name="Bender T."/>
            <person name="Huebert T."/>
            <person name="Mason A.S."/>
            <person name="Pires J.C."/>
            <person name="Barker G."/>
            <person name="Moore J."/>
            <person name="Walley P.G."/>
            <person name="Manoli S."/>
            <person name="Batley J."/>
            <person name="Edwards D."/>
            <person name="Nelson M.N."/>
            <person name="Wang X."/>
            <person name="Paterson A.H."/>
            <person name="King G."/>
            <person name="Bancroft I."/>
            <person name="Chalhoub B."/>
            <person name="Sharpe A.G."/>
        </authorList>
    </citation>
    <scope>NUCLEOTIDE SEQUENCE</scope>
    <source>
        <strain evidence="5 6">cv. TO1000</strain>
    </source>
</reference>
<accession>A0A0D3C831</accession>
<dbReference type="GO" id="GO:0016757">
    <property type="term" value="F:glycosyltransferase activity"/>
    <property type="evidence" value="ECO:0007669"/>
    <property type="project" value="UniProtKB-KW"/>
</dbReference>
<keyword evidence="6" id="KW-1185">Reference proteome</keyword>
<dbReference type="InterPro" id="IPR006379">
    <property type="entry name" value="HAD-SF_hydro_IIB"/>
</dbReference>
<keyword evidence="4" id="KW-0808">Transferase</keyword>
<evidence type="ECO:0000256" key="3">
    <source>
        <dbReference type="ARBA" id="ARBA00022676"/>
    </source>
</evidence>
<dbReference type="STRING" id="109376.A0A0D3C831"/>
<dbReference type="PANTHER" id="PTHR10788:SF116">
    <property type="entry name" value="ALPHA,ALPHA-TREHALOSE-PHOSPHATE SYNTHASE [UDP-FORMING] 7-RELATED"/>
    <property type="match status" value="1"/>
</dbReference>
<dbReference type="eggNOG" id="KOG1050">
    <property type="taxonomic scope" value="Eukaryota"/>
</dbReference>
<name>A0A0D3C831_BRAOL</name>
<dbReference type="HOGENOM" id="CLU_002351_3_1_1"/>
<dbReference type="Pfam" id="PF02358">
    <property type="entry name" value="Trehalose_PPase"/>
    <property type="match status" value="1"/>
</dbReference>
<dbReference type="InterPro" id="IPR023214">
    <property type="entry name" value="HAD_sf"/>
</dbReference>
<dbReference type="OMA" id="IFDNAML"/>
<dbReference type="EnsemblPlants" id="Bo5g007490.1">
    <property type="protein sequence ID" value="Bo5g007490.1"/>
    <property type="gene ID" value="Bo5g007490"/>
</dbReference>
<protein>
    <recommendedName>
        <fullName evidence="7">Trehalose-6-phosphate synthase</fullName>
    </recommendedName>
</protein>
<evidence type="ECO:0008006" key="7">
    <source>
        <dbReference type="Google" id="ProtNLM"/>
    </source>
</evidence>
<comment type="similarity">
    <text evidence="2">In the C-terminal section; belongs to the trehalose phosphatase family.</text>
</comment>
<evidence type="ECO:0000256" key="1">
    <source>
        <dbReference type="ARBA" id="ARBA00005409"/>
    </source>
</evidence>
<dbReference type="FunFam" id="3.40.50.1000:FF:000052">
    <property type="entry name" value="Alpha,alpha-trehalose-phosphate synthase [UDP-forming] 6"/>
    <property type="match status" value="1"/>
</dbReference>
<evidence type="ECO:0000256" key="2">
    <source>
        <dbReference type="ARBA" id="ARBA00006330"/>
    </source>
</evidence>
<dbReference type="SUPFAM" id="SSF56784">
    <property type="entry name" value="HAD-like"/>
    <property type="match status" value="1"/>
</dbReference>
<dbReference type="InterPro" id="IPR001830">
    <property type="entry name" value="Glyco_trans_20"/>
</dbReference>
<dbReference type="SUPFAM" id="SSF53756">
    <property type="entry name" value="UDP-Glycosyltransferase/glycogen phosphorylase"/>
    <property type="match status" value="2"/>
</dbReference>
<dbReference type="Gene3D" id="3.40.50.2000">
    <property type="entry name" value="Glycogen Phosphorylase B"/>
    <property type="match status" value="3"/>
</dbReference>
<dbReference type="NCBIfam" id="TIGR01484">
    <property type="entry name" value="HAD-SF-IIB"/>
    <property type="match status" value="1"/>
</dbReference>
<dbReference type="InterPro" id="IPR036412">
    <property type="entry name" value="HAD-like_sf"/>
</dbReference>
<comment type="similarity">
    <text evidence="1">In the N-terminal section; belongs to the glycosyltransferase 20 family.</text>
</comment>
<evidence type="ECO:0000313" key="6">
    <source>
        <dbReference type="Proteomes" id="UP000032141"/>
    </source>
</evidence>
<dbReference type="Pfam" id="PF00982">
    <property type="entry name" value="Glyco_transf_20"/>
    <property type="match status" value="2"/>
</dbReference>
<organism evidence="5 6">
    <name type="scientific">Brassica oleracea var. oleracea</name>
    <dbReference type="NCBI Taxonomy" id="109376"/>
    <lineage>
        <taxon>Eukaryota</taxon>
        <taxon>Viridiplantae</taxon>
        <taxon>Streptophyta</taxon>
        <taxon>Embryophyta</taxon>
        <taxon>Tracheophyta</taxon>
        <taxon>Spermatophyta</taxon>
        <taxon>Magnoliopsida</taxon>
        <taxon>eudicotyledons</taxon>
        <taxon>Gunneridae</taxon>
        <taxon>Pentapetalae</taxon>
        <taxon>rosids</taxon>
        <taxon>malvids</taxon>
        <taxon>Brassicales</taxon>
        <taxon>Brassicaceae</taxon>
        <taxon>Brassiceae</taxon>
        <taxon>Brassica</taxon>
    </lineage>
</organism>
<evidence type="ECO:0000256" key="4">
    <source>
        <dbReference type="ARBA" id="ARBA00022679"/>
    </source>
</evidence>
<dbReference type="Gene3D" id="3.40.50.1000">
    <property type="entry name" value="HAD superfamily/HAD-like"/>
    <property type="match status" value="2"/>
</dbReference>